<evidence type="ECO:0000256" key="4">
    <source>
        <dbReference type="ARBA" id="ARBA00023136"/>
    </source>
</evidence>
<evidence type="ECO:0000259" key="8">
    <source>
        <dbReference type="Pfam" id="PF14322"/>
    </source>
</evidence>
<dbReference type="GO" id="GO:0009279">
    <property type="term" value="C:cell outer membrane"/>
    <property type="evidence" value="ECO:0007669"/>
    <property type="project" value="UniProtKB-SubCell"/>
</dbReference>
<evidence type="ECO:0000256" key="3">
    <source>
        <dbReference type="ARBA" id="ARBA00022729"/>
    </source>
</evidence>
<dbReference type="Gene3D" id="1.25.40.390">
    <property type="match status" value="1"/>
</dbReference>
<protein>
    <submittedName>
        <fullName evidence="9">RagB/SusD family nutrient uptake outer membrane protein</fullName>
    </submittedName>
</protein>
<feature type="domain" description="RagB/SusD" evidence="7">
    <location>
        <begin position="356"/>
        <end position="428"/>
    </location>
</feature>
<keyword evidence="10" id="KW-1185">Reference proteome</keyword>
<evidence type="ECO:0000256" key="5">
    <source>
        <dbReference type="ARBA" id="ARBA00023237"/>
    </source>
</evidence>
<accession>A0AAE3EPN5</accession>
<name>A0AAE3EPN5_9FLAO</name>
<dbReference type="PROSITE" id="PS51257">
    <property type="entry name" value="PROKAR_LIPOPROTEIN"/>
    <property type="match status" value="1"/>
</dbReference>
<dbReference type="RefSeq" id="WP_237239623.1">
    <property type="nucleotide sequence ID" value="NZ_JAKKDU010000008.1"/>
</dbReference>
<evidence type="ECO:0000313" key="10">
    <source>
        <dbReference type="Proteomes" id="UP001199795"/>
    </source>
</evidence>
<evidence type="ECO:0000256" key="2">
    <source>
        <dbReference type="ARBA" id="ARBA00006275"/>
    </source>
</evidence>
<proteinExistence type="inferred from homology"/>
<dbReference type="Pfam" id="PF14322">
    <property type="entry name" value="SusD-like_3"/>
    <property type="match status" value="1"/>
</dbReference>
<dbReference type="InterPro" id="IPR033985">
    <property type="entry name" value="SusD-like_N"/>
</dbReference>
<evidence type="ECO:0000313" key="9">
    <source>
        <dbReference type="EMBL" id="MCF7568277.1"/>
    </source>
</evidence>
<feature type="signal peptide" evidence="6">
    <location>
        <begin position="1"/>
        <end position="18"/>
    </location>
</feature>
<comment type="subcellular location">
    <subcellularLocation>
        <location evidence="1">Cell outer membrane</location>
    </subcellularLocation>
</comment>
<dbReference type="InterPro" id="IPR011990">
    <property type="entry name" value="TPR-like_helical_dom_sf"/>
</dbReference>
<keyword evidence="3 6" id="KW-0732">Signal</keyword>
<evidence type="ECO:0000256" key="1">
    <source>
        <dbReference type="ARBA" id="ARBA00004442"/>
    </source>
</evidence>
<comment type="caution">
    <text evidence="9">The sequence shown here is derived from an EMBL/GenBank/DDBJ whole genome shotgun (WGS) entry which is preliminary data.</text>
</comment>
<dbReference type="EMBL" id="JAKKDU010000008">
    <property type="protein sequence ID" value="MCF7568277.1"/>
    <property type="molecule type" value="Genomic_DNA"/>
</dbReference>
<evidence type="ECO:0000256" key="6">
    <source>
        <dbReference type="SAM" id="SignalP"/>
    </source>
</evidence>
<keyword evidence="5" id="KW-0998">Cell outer membrane</keyword>
<organism evidence="9 10">
    <name type="scientific">Wocania arenilitoris</name>
    <dbReference type="NCBI Taxonomy" id="2044858"/>
    <lineage>
        <taxon>Bacteria</taxon>
        <taxon>Pseudomonadati</taxon>
        <taxon>Bacteroidota</taxon>
        <taxon>Flavobacteriia</taxon>
        <taxon>Flavobacteriales</taxon>
        <taxon>Flavobacteriaceae</taxon>
        <taxon>Wocania</taxon>
    </lineage>
</organism>
<dbReference type="SUPFAM" id="SSF48452">
    <property type="entry name" value="TPR-like"/>
    <property type="match status" value="1"/>
</dbReference>
<dbReference type="InterPro" id="IPR012944">
    <property type="entry name" value="SusD_RagB_dom"/>
</dbReference>
<feature type="chain" id="PRO_5042068108" evidence="6">
    <location>
        <begin position="19"/>
        <end position="479"/>
    </location>
</feature>
<sequence>MKKVFLFILCSALFVACSGDHLDVNPNVNTDVVIQSVDDLDRLFYGTIATNGTEHQANVWCTDNASMPQEILDETSSFSDEQQEHYTFSTIMGSRSSDQTWRSYYGQMLVVSNLVLEQLEEGQIKGIEDQALVDLLTAEAHFYRAHNHFNVALTYALYPNEANNDELGIVIKQTSSVTESQERATVKETFDFILTELDEALKYPNTEKKGRFRIGKPSVHALAARIHLYLGNYDKAKTHADTALSGFSTMINFENSISILPYTLWYGPYVYPNTAQLASWQQAGSDFYNDQYWYFYETNGYWNTSPSQELLDLYDPADIRNVFYIDGWFSRNGATTNTWTSYMNMGPGDTYAGPNVAEMYLTRAECKARDNDFAGAMADVEMVRINRFAVADYSPLSIPTSDKDAVNEVLNERRREAPFTLRFMDIKRLNNDPLTDPIVITRNINGETITIQPDSRSWARPIGDEIIILSGGATVQNQY</sequence>
<dbReference type="Proteomes" id="UP001199795">
    <property type="component" value="Unassembled WGS sequence"/>
</dbReference>
<evidence type="ECO:0000259" key="7">
    <source>
        <dbReference type="Pfam" id="PF07980"/>
    </source>
</evidence>
<feature type="domain" description="SusD-like N-terminal" evidence="8">
    <location>
        <begin position="20"/>
        <end position="228"/>
    </location>
</feature>
<dbReference type="AlphaFoldDB" id="A0AAE3EPN5"/>
<comment type="similarity">
    <text evidence="2">Belongs to the SusD family.</text>
</comment>
<dbReference type="Pfam" id="PF07980">
    <property type="entry name" value="SusD_RagB"/>
    <property type="match status" value="1"/>
</dbReference>
<reference evidence="9" key="1">
    <citation type="submission" date="2022-01" db="EMBL/GenBank/DDBJ databases">
        <title>Draft genome sequence of Sabulilitoribacter arenilitoris KCTC 52401.</title>
        <authorList>
            <person name="Oh J.-S."/>
        </authorList>
    </citation>
    <scope>NUCLEOTIDE SEQUENCE</scope>
    <source>
        <strain evidence="9">HMF6543</strain>
    </source>
</reference>
<keyword evidence="4" id="KW-0472">Membrane</keyword>
<gene>
    <name evidence="9" type="ORF">L3X37_07860</name>
</gene>